<protein>
    <submittedName>
        <fullName evidence="1">Uncharacterized protein</fullName>
    </submittedName>
</protein>
<reference evidence="1" key="1">
    <citation type="journal article" date="2022" name="Plant J.">
        <title>Strategies of tolerance reflected in two North American maple genomes.</title>
        <authorList>
            <person name="McEvoy S.L."/>
            <person name="Sezen U.U."/>
            <person name="Trouern-Trend A."/>
            <person name="McMahon S.M."/>
            <person name="Schaberg P.G."/>
            <person name="Yang J."/>
            <person name="Wegrzyn J.L."/>
            <person name="Swenson N.G."/>
        </authorList>
    </citation>
    <scope>NUCLEOTIDE SEQUENCE</scope>
    <source>
        <strain evidence="1">91603</strain>
    </source>
</reference>
<dbReference type="EMBL" id="JAJSOW010000003">
    <property type="protein sequence ID" value="KAI9194849.1"/>
    <property type="molecule type" value="Genomic_DNA"/>
</dbReference>
<dbReference type="Proteomes" id="UP001064489">
    <property type="component" value="Chromosome 1"/>
</dbReference>
<comment type="caution">
    <text evidence="1">The sequence shown here is derived from an EMBL/GenBank/DDBJ whole genome shotgun (WGS) entry which is preliminary data.</text>
</comment>
<sequence length="110" mass="12413">MAEGTRQHHYLEARFAEMEAKNVERDGRFQRNRASSSLLAFSCLLLHQSGIRVSVSSGVMANDGNGNVWHVGGNRSPEELWTAHENLEQKVDRMSQDICRTLEVLGDRES</sequence>
<gene>
    <name evidence="1" type="ORF">LWI28_009638</name>
</gene>
<reference evidence="1" key="2">
    <citation type="submission" date="2023-02" db="EMBL/GenBank/DDBJ databases">
        <authorList>
            <person name="Swenson N.G."/>
            <person name="Wegrzyn J.L."/>
            <person name="Mcevoy S.L."/>
        </authorList>
    </citation>
    <scope>NUCLEOTIDE SEQUENCE</scope>
    <source>
        <strain evidence="1">91603</strain>
        <tissue evidence="1">Leaf</tissue>
    </source>
</reference>
<dbReference type="AlphaFoldDB" id="A0AAD5JMK7"/>
<name>A0AAD5JMK7_ACENE</name>
<proteinExistence type="predicted"/>
<accession>A0AAD5JMK7</accession>
<organism evidence="1 2">
    <name type="scientific">Acer negundo</name>
    <name type="common">Box elder</name>
    <dbReference type="NCBI Taxonomy" id="4023"/>
    <lineage>
        <taxon>Eukaryota</taxon>
        <taxon>Viridiplantae</taxon>
        <taxon>Streptophyta</taxon>
        <taxon>Embryophyta</taxon>
        <taxon>Tracheophyta</taxon>
        <taxon>Spermatophyta</taxon>
        <taxon>Magnoliopsida</taxon>
        <taxon>eudicotyledons</taxon>
        <taxon>Gunneridae</taxon>
        <taxon>Pentapetalae</taxon>
        <taxon>rosids</taxon>
        <taxon>malvids</taxon>
        <taxon>Sapindales</taxon>
        <taxon>Sapindaceae</taxon>
        <taxon>Hippocastanoideae</taxon>
        <taxon>Acereae</taxon>
        <taxon>Acer</taxon>
    </lineage>
</organism>
<evidence type="ECO:0000313" key="1">
    <source>
        <dbReference type="EMBL" id="KAI9194849.1"/>
    </source>
</evidence>
<evidence type="ECO:0000313" key="2">
    <source>
        <dbReference type="Proteomes" id="UP001064489"/>
    </source>
</evidence>
<keyword evidence="2" id="KW-1185">Reference proteome</keyword>